<organism evidence="1 2">
    <name type="scientific">Selenomonas ruminis</name>
    <dbReference type="NCBI Taxonomy" id="2593411"/>
    <lineage>
        <taxon>Bacteria</taxon>
        <taxon>Bacillati</taxon>
        <taxon>Bacillota</taxon>
        <taxon>Negativicutes</taxon>
        <taxon>Selenomonadales</taxon>
        <taxon>Selenomonadaceae</taxon>
        <taxon>Selenomonas</taxon>
    </lineage>
</organism>
<evidence type="ECO:0000313" key="1">
    <source>
        <dbReference type="EMBL" id="TYZ24932.1"/>
    </source>
</evidence>
<proteinExistence type="predicted"/>
<sequence length="105" mass="12114">MDKKYTLYIDNVKFAEGLTINGSNYVSKTEVDVSNLPAIFKFTAKDSEGNTTEEFEHAKLLQQVQYAWDDNKFYLAFAPVSKQEIENDEFQSNLHYLAMMADLEL</sequence>
<gene>
    <name evidence="1" type="ORF">FZ040_02530</name>
</gene>
<dbReference type="OrthoDB" id="2051325at2"/>
<dbReference type="Proteomes" id="UP000323646">
    <property type="component" value="Unassembled WGS sequence"/>
</dbReference>
<keyword evidence="2" id="KW-1185">Reference proteome</keyword>
<evidence type="ECO:0000313" key="2">
    <source>
        <dbReference type="Proteomes" id="UP000323646"/>
    </source>
</evidence>
<name>A0A5D6WBU8_9FIRM</name>
<comment type="caution">
    <text evidence="1">The sequence shown here is derived from an EMBL/GenBank/DDBJ whole genome shotgun (WGS) entry which is preliminary data.</text>
</comment>
<accession>A0A5D6WBU8</accession>
<dbReference type="AlphaFoldDB" id="A0A5D6WBU8"/>
<reference evidence="1 2" key="1">
    <citation type="submission" date="2019-08" db="EMBL/GenBank/DDBJ databases">
        <title>Selenomonas sp. mPRGC5 and Selenomonas sp. mPRGC8 isolated from ruminal fluid of dairy goat (Capra hircus).</title>
        <authorList>
            <person name="Poothong S."/>
            <person name="Nuengjamnong C."/>
            <person name="Tanasupawat S."/>
        </authorList>
    </citation>
    <scope>NUCLEOTIDE SEQUENCE [LARGE SCALE GENOMIC DNA]</scope>
    <source>
        <strain evidence="2">mPRGC5</strain>
    </source>
</reference>
<dbReference type="EMBL" id="VTOY01000001">
    <property type="protein sequence ID" value="TYZ24932.1"/>
    <property type="molecule type" value="Genomic_DNA"/>
</dbReference>
<protein>
    <submittedName>
        <fullName evidence="1">Uncharacterized protein</fullName>
    </submittedName>
</protein>
<dbReference type="RefSeq" id="WP_149170551.1">
    <property type="nucleotide sequence ID" value="NZ_VTOY01000001.1"/>
</dbReference>